<gene>
    <name evidence="1" type="ORF">P8X34_00470</name>
</gene>
<organism evidence="1 2">
    <name type="scientific">Pyrococcus kukulkanii</name>
    <dbReference type="NCBI Taxonomy" id="1609559"/>
    <lineage>
        <taxon>Archaea</taxon>
        <taxon>Methanobacteriati</taxon>
        <taxon>Methanobacteriota</taxon>
        <taxon>Thermococci</taxon>
        <taxon>Thermococcales</taxon>
        <taxon>Thermococcaceae</taxon>
        <taxon>Pyrococcus</taxon>
    </lineage>
</organism>
<name>A0ABV4T067_9EURY</name>
<dbReference type="EMBL" id="JARRIG010000001">
    <property type="protein sequence ID" value="MFA4803239.1"/>
    <property type="molecule type" value="Genomic_DNA"/>
</dbReference>
<keyword evidence="2" id="KW-1185">Reference proteome</keyword>
<evidence type="ECO:0000313" key="1">
    <source>
        <dbReference type="EMBL" id="MFA4803239.1"/>
    </source>
</evidence>
<sequence length="47" mass="5162">MTLRELAGTLNLQPFNCKGAFKKGTEKILGELVGCPLRVPFGCFIFC</sequence>
<evidence type="ECO:0008006" key="3">
    <source>
        <dbReference type="Google" id="ProtNLM"/>
    </source>
</evidence>
<dbReference type="Proteomes" id="UP001571980">
    <property type="component" value="Unassembled WGS sequence"/>
</dbReference>
<comment type="caution">
    <text evidence="1">The sequence shown here is derived from an EMBL/GenBank/DDBJ whole genome shotgun (WGS) entry which is preliminary data.</text>
</comment>
<evidence type="ECO:0000313" key="2">
    <source>
        <dbReference type="Proteomes" id="UP001571980"/>
    </source>
</evidence>
<proteinExistence type="predicted"/>
<reference evidence="1 2" key="1">
    <citation type="submission" date="2023-03" db="EMBL/GenBank/DDBJ databases">
        <title>Speciation in Pyrococcus: adaptation to high temperature as a mechanism.</title>
        <authorList>
            <person name="Gu J."/>
        </authorList>
    </citation>
    <scope>NUCLEOTIDE SEQUENCE [LARGE SCALE GENOMIC DNA]</scope>
    <source>
        <strain evidence="1 2">LMOA34</strain>
    </source>
</reference>
<protein>
    <recommendedName>
        <fullName evidence="3">Transposase</fullName>
    </recommendedName>
</protein>
<dbReference type="RefSeq" id="WP_372823305.1">
    <property type="nucleotide sequence ID" value="NZ_JARRIC010000001.1"/>
</dbReference>
<accession>A0ABV4T067</accession>